<evidence type="ECO:0000259" key="1">
    <source>
        <dbReference type="PROSITE" id="PS51186"/>
    </source>
</evidence>
<evidence type="ECO:0000313" key="2">
    <source>
        <dbReference type="EMBL" id="MDV7715764.1"/>
    </source>
</evidence>
<reference evidence="2" key="2">
    <citation type="submission" date="2019-10" db="EMBL/GenBank/DDBJ databases">
        <title>Malate fermentation in French cider.</title>
        <authorList>
            <person name="Cousin F.J."/>
            <person name="Medina Fernandez S."/>
            <person name="Misery B."/>
            <person name="Laplace J.-M."/>
            <person name="Cretenet M."/>
        </authorList>
    </citation>
    <scope>NUCLEOTIDE SEQUENCE</scope>
    <source>
        <strain evidence="2">UCMA15129</strain>
    </source>
</reference>
<protein>
    <submittedName>
        <fullName evidence="2">GNAT family N-acetyltransferase</fullName>
    </submittedName>
    <submittedName>
        <fullName evidence="3">Spermidine N1-acetyltransferase</fullName>
        <ecNumber evidence="3">2.3.1.57</ecNumber>
    </submittedName>
</protein>
<dbReference type="CDD" id="cd04301">
    <property type="entry name" value="NAT_SF"/>
    <property type="match status" value="1"/>
</dbReference>
<dbReference type="PANTHER" id="PTHR43415:SF6">
    <property type="entry name" value="SPERMIDINE N(1)-ACETYLTRANSFERASE"/>
    <property type="match status" value="1"/>
</dbReference>
<dbReference type="Proteomes" id="UP001281024">
    <property type="component" value="Unassembled WGS sequence"/>
</dbReference>
<name>A0A483BKX3_OENOE</name>
<dbReference type="Proteomes" id="UP000294726">
    <property type="component" value="Chromosome"/>
</dbReference>
<dbReference type="EMBL" id="WERV01000007">
    <property type="protein sequence ID" value="MDV7715764.1"/>
    <property type="molecule type" value="Genomic_DNA"/>
</dbReference>
<dbReference type="GO" id="GO:0004145">
    <property type="term" value="F:diamine N-acetyltransferase activity"/>
    <property type="evidence" value="ECO:0007669"/>
    <property type="project" value="UniProtKB-EC"/>
</dbReference>
<dbReference type="InterPro" id="IPR000182">
    <property type="entry name" value="GNAT_dom"/>
</dbReference>
<proteinExistence type="predicted"/>
<keyword evidence="3" id="KW-0012">Acyltransferase</keyword>
<evidence type="ECO:0000313" key="4">
    <source>
        <dbReference type="Proteomes" id="UP000294726"/>
    </source>
</evidence>
<sequence length="167" mass="19957">MEIKIRTLERKDLDLVHKLDNERTTMAFWFEEPYESFDELVSLYDKHIHDDRERRFVVDKDGEFAGILELVDIDFIHRTTEIQIIIEKAFRGNGIATISMKKGLDYAFNTLNMYKVYLYVDVDNVKGLHIYKKIGFVEEGKLRKHFFANGKYHDSYLMGIFRQEVKY</sequence>
<dbReference type="PANTHER" id="PTHR43415">
    <property type="entry name" value="SPERMIDINE N(1)-ACETYLTRANSFERASE"/>
    <property type="match status" value="1"/>
</dbReference>
<keyword evidence="3" id="KW-0808">Transferase</keyword>
<dbReference type="InterPro" id="IPR016181">
    <property type="entry name" value="Acyl_CoA_acyltransferase"/>
</dbReference>
<feature type="domain" description="N-acetyltransferase" evidence="1">
    <location>
        <begin position="3"/>
        <end position="163"/>
    </location>
</feature>
<evidence type="ECO:0000313" key="3">
    <source>
        <dbReference type="EMBL" id="VDB97750.1"/>
    </source>
</evidence>
<dbReference type="Pfam" id="PF00583">
    <property type="entry name" value="Acetyltransf_1"/>
    <property type="match status" value="1"/>
</dbReference>
<dbReference type="AlphaFoldDB" id="A0A483BKX3"/>
<dbReference type="GeneID" id="75066205"/>
<accession>A0A483BKX3</accession>
<dbReference type="PROSITE" id="PS51186">
    <property type="entry name" value="GNAT"/>
    <property type="match status" value="1"/>
</dbReference>
<reference evidence="3 4" key="1">
    <citation type="submission" date="2018-08" db="EMBL/GenBank/DDBJ databases">
        <authorList>
            <person name="Lorentzen P. G. S. M."/>
        </authorList>
    </citation>
    <scope>NUCLEOTIDE SEQUENCE [LARGE SCALE GENOMIC DNA]</scope>
    <source>
        <strain evidence="3 4">CRBO_1381</strain>
    </source>
</reference>
<gene>
    <name evidence="3" type="primary">speG</name>
    <name evidence="2" type="ORF">GA838_08490</name>
    <name evidence="3" type="ORF">OENI_0682</name>
</gene>
<dbReference type="RefSeq" id="WP_002820281.1">
    <property type="nucleotide sequence ID" value="NZ_CP014324.1"/>
</dbReference>
<dbReference type="OMA" id="AAIHIYK"/>
<dbReference type="SUPFAM" id="SSF55729">
    <property type="entry name" value="Acyl-CoA N-acyltransferases (Nat)"/>
    <property type="match status" value="1"/>
</dbReference>
<dbReference type="Gene3D" id="3.40.630.30">
    <property type="match status" value="1"/>
</dbReference>
<dbReference type="EMBL" id="LR031358">
    <property type="protein sequence ID" value="VDB97750.1"/>
    <property type="molecule type" value="Genomic_DNA"/>
</dbReference>
<organism evidence="3 4">
    <name type="scientific">Oenococcus oeni</name>
    <name type="common">Leuconostoc oenos</name>
    <dbReference type="NCBI Taxonomy" id="1247"/>
    <lineage>
        <taxon>Bacteria</taxon>
        <taxon>Bacillati</taxon>
        <taxon>Bacillota</taxon>
        <taxon>Bacilli</taxon>
        <taxon>Lactobacillales</taxon>
        <taxon>Lactobacillaceae</taxon>
        <taxon>Oenococcus</taxon>
    </lineage>
</organism>
<dbReference type="EC" id="2.3.1.57" evidence="3"/>